<protein>
    <submittedName>
        <fullName evidence="6">Hemin receptor</fullName>
    </submittedName>
</protein>
<keyword evidence="4" id="KW-0408">Iron</keyword>
<organism evidence="6 7">
    <name type="scientific">Corynebacterium glucuronolyticum</name>
    <dbReference type="NCBI Taxonomy" id="39791"/>
    <lineage>
        <taxon>Bacteria</taxon>
        <taxon>Bacillati</taxon>
        <taxon>Actinomycetota</taxon>
        <taxon>Actinomycetes</taxon>
        <taxon>Mycobacteriales</taxon>
        <taxon>Corynebacteriaceae</taxon>
        <taxon>Corynebacterium</taxon>
    </lineage>
</organism>
<dbReference type="Proteomes" id="UP000596145">
    <property type="component" value="Chromosome"/>
</dbReference>
<dbReference type="PANTHER" id="PTHR47366:SF1">
    <property type="entry name" value="TWO-ON-TWO HEMOGLOBIN-3"/>
    <property type="match status" value="1"/>
</dbReference>
<dbReference type="GO" id="GO:0019825">
    <property type="term" value="F:oxygen binding"/>
    <property type="evidence" value="ECO:0007669"/>
    <property type="project" value="InterPro"/>
</dbReference>
<dbReference type="Gene3D" id="1.10.490.10">
    <property type="entry name" value="Globins"/>
    <property type="match status" value="1"/>
</dbReference>
<dbReference type="Pfam" id="PF01152">
    <property type="entry name" value="Bac_globin"/>
    <property type="match status" value="1"/>
</dbReference>
<evidence type="ECO:0000256" key="4">
    <source>
        <dbReference type="ARBA" id="ARBA00023004"/>
    </source>
</evidence>
<keyword evidence="3" id="KW-0479">Metal-binding</keyword>
<dbReference type="PANTHER" id="PTHR47366">
    <property type="entry name" value="TWO-ON-TWO HEMOGLOBIN-3"/>
    <property type="match status" value="1"/>
</dbReference>
<comment type="similarity">
    <text evidence="5">Belongs to the truncated hemoglobin family. Group II subfamily.</text>
</comment>
<evidence type="ECO:0000313" key="7">
    <source>
        <dbReference type="Proteomes" id="UP000596145"/>
    </source>
</evidence>
<evidence type="ECO:0000256" key="2">
    <source>
        <dbReference type="ARBA" id="ARBA00022617"/>
    </source>
</evidence>
<keyword evidence="2" id="KW-0349">Heme</keyword>
<accession>A0A7T4EHV9</accession>
<dbReference type="InterPro" id="IPR009050">
    <property type="entry name" value="Globin-like_sf"/>
</dbReference>
<dbReference type="GO" id="GO:0046872">
    <property type="term" value="F:metal ion binding"/>
    <property type="evidence" value="ECO:0007669"/>
    <property type="project" value="UniProtKB-KW"/>
</dbReference>
<dbReference type="EMBL" id="CP066007">
    <property type="protein sequence ID" value="QQB47680.1"/>
    <property type="molecule type" value="Genomic_DNA"/>
</dbReference>
<evidence type="ECO:0000313" key="6">
    <source>
        <dbReference type="EMBL" id="QQB47680.1"/>
    </source>
</evidence>
<evidence type="ECO:0000256" key="1">
    <source>
        <dbReference type="ARBA" id="ARBA00022448"/>
    </source>
</evidence>
<gene>
    <name evidence="6" type="ORF">I6I10_05760</name>
</gene>
<keyword evidence="1" id="KW-0813">Transport</keyword>
<dbReference type="GO" id="GO:0020037">
    <property type="term" value="F:heme binding"/>
    <property type="evidence" value="ECO:0007669"/>
    <property type="project" value="InterPro"/>
</dbReference>
<reference evidence="6 7" key="1">
    <citation type="submission" date="2020-12" db="EMBL/GenBank/DDBJ databases">
        <title>FDA dAtabase for Regulatory Grade micrObial Sequences (FDA-ARGOS): Supporting development and validation of Infectious Disease Dx tests.</title>
        <authorList>
            <person name="Sproer C."/>
            <person name="Gronow S."/>
            <person name="Severitt S."/>
            <person name="Schroder I."/>
            <person name="Tallon L."/>
            <person name="Sadzewicz L."/>
            <person name="Zhao X."/>
            <person name="Boylan J."/>
            <person name="Ott S."/>
            <person name="Bowen H."/>
            <person name="Vavikolanu K."/>
            <person name="Mehta A."/>
            <person name="Aluvathingal J."/>
            <person name="Nadendla S."/>
            <person name="Lowell S."/>
            <person name="Myers T."/>
            <person name="Yan Y."/>
            <person name="Sichtig H."/>
        </authorList>
    </citation>
    <scope>NUCLEOTIDE SEQUENCE [LARGE SCALE GENOMIC DNA]</scope>
    <source>
        <strain evidence="6 7">FDAARGOS_1053</strain>
    </source>
</reference>
<sequence>MSATIYQQLGEDYFHRLAAFFYEGVREDDVLLPMYPTDDLEGARNRLAWFLIQYFGGPMLYRQNRGAPMLRRRHMPFAVDQEAMEHWLSNMRHALDKAETPESVRPQMEAYFTRAAAAMLNT</sequence>
<name>A0A7T4EHV9_9CORY</name>
<keyword evidence="6" id="KW-0675">Receptor</keyword>
<dbReference type="InterPro" id="IPR001486">
    <property type="entry name" value="Hemoglobin_trunc"/>
</dbReference>
<dbReference type="GO" id="GO:0005344">
    <property type="term" value="F:oxygen carrier activity"/>
    <property type="evidence" value="ECO:0007669"/>
    <property type="project" value="InterPro"/>
</dbReference>
<dbReference type="InterPro" id="IPR044203">
    <property type="entry name" value="GlbO/GLB3-like"/>
</dbReference>
<dbReference type="AlphaFoldDB" id="A0A7T4EHV9"/>
<evidence type="ECO:0000256" key="5">
    <source>
        <dbReference type="ARBA" id="ARBA00034496"/>
    </source>
</evidence>
<dbReference type="SUPFAM" id="SSF46458">
    <property type="entry name" value="Globin-like"/>
    <property type="match status" value="1"/>
</dbReference>
<evidence type="ECO:0000256" key="3">
    <source>
        <dbReference type="ARBA" id="ARBA00022723"/>
    </source>
</evidence>
<dbReference type="InterPro" id="IPR012292">
    <property type="entry name" value="Globin/Proto"/>
</dbReference>
<proteinExistence type="inferred from homology"/>